<organism evidence="1 2">
    <name type="scientific">Smallanthus sonchifolius</name>
    <dbReference type="NCBI Taxonomy" id="185202"/>
    <lineage>
        <taxon>Eukaryota</taxon>
        <taxon>Viridiplantae</taxon>
        <taxon>Streptophyta</taxon>
        <taxon>Embryophyta</taxon>
        <taxon>Tracheophyta</taxon>
        <taxon>Spermatophyta</taxon>
        <taxon>Magnoliopsida</taxon>
        <taxon>eudicotyledons</taxon>
        <taxon>Gunneridae</taxon>
        <taxon>Pentapetalae</taxon>
        <taxon>asterids</taxon>
        <taxon>campanulids</taxon>
        <taxon>Asterales</taxon>
        <taxon>Asteraceae</taxon>
        <taxon>Asteroideae</taxon>
        <taxon>Heliantheae alliance</taxon>
        <taxon>Millerieae</taxon>
        <taxon>Smallanthus</taxon>
    </lineage>
</organism>
<reference evidence="2" key="1">
    <citation type="journal article" date="2022" name="Mol. Ecol. Resour.">
        <title>The genomes of chicory, endive, great burdock and yacon provide insights into Asteraceae palaeo-polyploidization history and plant inulin production.</title>
        <authorList>
            <person name="Fan W."/>
            <person name="Wang S."/>
            <person name="Wang H."/>
            <person name="Wang A."/>
            <person name="Jiang F."/>
            <person name="Liu H."/>
            <person name="Zhao H."/>
            <person name="Xu D."/>
            <person name="Zhang Y."/>
        </authorList>
    </citation>
    <scope>NUCLEOTIDE SEQUENCE [LARGE SCALE GENOMIC DNA]</scope>
    <source>
        <strain evidence="2">cv. Yunnan</strain>
    </source>
</reference>
<dbReference type="Proteomes" id="UP001056120">
    <property type="component" value="Linkage Group LG02"/>
</dbReference>
<reference evidence="1 2" key="2">
    <citation type="journal article" date="2022" name="Mol. Ecol. Resour.">
        <title>The genomes of chicory, endive, great burdock and yacon provide insights into Asteraceae paleo-polyploidization history and plant inulin production.</title>
        <authorList>
            <person name="Fan W."/>
            <person name="Wang S."/>
            <person name="Wang H."/>
            <person name="Wang A."/>
            <person name="Jiang F."/>
            <person name="Liu H."/>
            <person name="Zhao H."/>
            <person name="Xu D."/>
            <person name="Zhang Y."/>
        </authorList>
    </citation>
    <scope>NUCLEOTIDE SEQUENCE [LARGE SCALE GENOMIC DNA]</scope>
    <source>
        <strain evidence="2">cv. Yunnan</strain>
        <tissue evidence="1">Leaves</tissue>
    </source>
</reference>
<proteinExistence type="predicted"/>
<sequence>MAFSSSSSLPIRSVSLPTRSHPSTLQVEEELVKFKTWETSVSCVSDAETIYSGLTNLGRMYTCVENLLSLPLTRQALSHNQYEKLVLELEDRSMRLLDICGSLRDIVSQIKEHVRDVQSALRRRKGGLIIDASFLKKLTKDAKKGVVDFKQIDHAYGAKPWNIDNHLSSVIRVLRTVSEASVSVFGMILSYLSVLVSKPKSAIKWSIVSKFIQEGEAVCKDQPRMRIEALDCSIEDIENGLECLFRRLIRTQASLLNIISLM</sequence>
<protein>
    <submittedName>
        <fullName evidence="1">Uncharacterized protein</fullName>
    </submittedName>
</protein>
<dbReference type="EMBL" id="CM042019">
    <property type="protein sequence ID" value="KAI3824254.1"/>
    <property type="molecule type" value="Genomic_DNA"/>
</dbReference>
<keyword evidence="2" id="KW-1185">Reference proteome</keyword>
<gene>
    <name evidence="1" type="ORF">L1987_05705</name>
</gene>
<name>A0ACB9JWH8_9ASTR</name>
<comment type="caution">
    <text evidence="1">The sequence shown here is derived from an EMBL/GenBank/DDBJ whole genome shotgun (WGS) entry which is preliminary data.</text>
</comment>
<accession>A0ACB9JWH8</accession>
<evidence type="ECO:0000313" key="2">
    <source>
        <dbReference type="Proteomes" id="UP001056120"/>
    </source>
</evidence>
<evidence type="ECO:0000313" key="1">
    <source>
        <dbReference type="EMBL" id="KAI3824254.1"/>
    </source>
</evidence>